<sequence length="310" mass="33801">MLSLLINATKSIMIFSSVTLIAWQAGKWVTVGTVGHDELYLPKVYEPTRQSNENSIPTPSKDMFGVLPTVKKEASLDKTIKKTKLNLLLKGVFPASEKSNGMAIITSKGAKDTLYKVGEKISSNVKLNEVFDSYVIIERSGVKEKLTFPDASNSLFTSSSDGETLPAITQNRAQSAVLPGSARSAYQSMSGDVKEYDQSSKRRDPLIEDLNQMTVKELIDNYESKFTQDPQGLLNSTGLEATGSSYKVVAGSPLTRIGLKVGDEIVSVNGKTVGNVSQDASLASVMRSQGVARIEMRRGARRFFVNYPVR</sequence>
<feature type="domain" description="PDZ" evidence="9">
    <location>
        <begin position="223"/>
        <end position="300"/>
    </location>
</feature>
<keyword evidence="4" id="KW-0997">Cell inner membrane</keyword>
<name>A0A4R6M566_9GAMM</name>
<evidence type="ECO:0000256" key="2">
    <source>
        <dbReference type="ARBA" id="ARBA00022448"/>
    </source>
</evidence>
<dbReference type="InterPro" id="IPR024961">
    <property type="entry name" value="T2SS_GspC_N"/>
</dbReference>
<dbReference type="SUPFAM" id="SSF50156">
    <property type="entry name" value="PDZ domain-like"/>
    <property type="match status" value="1"/>
</dbReference>
<dbReference type="OrthoDB" id="5574088at2"/>
<evidence type="ECO:0000313" key="11">
    <source>
        <dbReference type="Proteomes" id="UP000294656"/>
    </source>
</evidence>
<evidence type="ECO:0000256" key="4">
    <source>
        <dbReference type="ARBA" id="ARBA00022519"/>
    </source>
</evidence>
<gene>
    <name evidence="10" type="ORF">DFP79_2778</name>
</gene>
<reference evidence="10 11" key="1">
    <citation type="submission" date="2019-03" db="EMBL/GenBank/DDBJ databases">
        <title>Genomic Encyclopedia of Type Strains, Phase III (KMG-III): the genomes of soil and plant-associated and newly described type strains.</title>
        <authorList>
            <person name="Whitman W."/>
        </authorList>
    </citation>
    <scope>NUCLEOTIDE SEQUENCE [LARGE SCALE GENOMIC DNA]</scope>
    <source>
        <strain evidence="10 11">CECT 7378</strain>
    </source>
</reference>
<dbReference type="AlphaFoldDB" id="A0A4R6M566"/>
<evidence type="ECO:0000256" key="1">
    <source>
        <dbReference type="ARBA" id="ARBA00004533"/>
    </source>
</evidence>
<dbReference type="SMART" id="SM00228">
    <property type="entry name" value="PDZ"/>
    <property type="match status" value="1"/>
</dbReference>
<dbReference type="Pfam" id="PF11356">
    <property type="entry name" value="T2SSC"/>
    <property type="match status" value="1"/>
</dbReference>
<dbReference type="GO" id="GO:0015031">
    <property type="term" value="P:protein transport"/>
    <property type="evidence" value="ECO:0007669"/>
    <property type="project" value="UniProtKB-KW"/>
</dbReference>
<evidence type="ECO:0000313" key="10">
    <source>
        <dbReference type="EMBL" id="TDO96206.1"/>
    </source>
</evidence>
<keyword evidence="7" id="KW-1133">Transmembrane helix</keyword>
<dbReference type="InterPro" id="IPR036034">
    <property type="entry name" value="PDZ_sf"/>
</dbReference>
<comment type="subcellular location">
    <subcellularLocation>
        <location evidence="1">Cell inner membrane</location>
    </subcellularLocation>
</comment>
<dbReference type="Proteomes" id="UP000294656">
    <property type="component" value="Unassembled WGS sequence"/>
</dbReference>
<dbReference type="InterPro" id="IPR001478">
    <property type="entry name" value="PDZ"/>
</dbReference>
<dbReference type="GO" id="GO:0005886">
    <property type="term" value="C:plasma membrane"/>
    <property type="evidence" value="ECO:0007669"/>
    <property type="project" value="UniProtKB-SubCell"/>
</dbReference>
<dbReference type="RefSeq" id="WP_133504506.1">
    <property type="nucleotide sequence ID" value="NZ_SNXC01000014.1"/>
</dbReference>
<keyword evidence="3" id="KW-1003">Cell membrane</keyword>
<protein>
    <submittedName>
        <fullName evidence="10">General secretion pathway protein C</fullName>
    </submittedName>
</protein>
<evidence type="ECO:0000256" key="8">
    <source>
        <dbReference type="ARBA" id="ARBA00023136"/>
    </source>
</evidence>
<evidence type="ECO:0000256" key="7">
    <source>
        <dbReference type="ARBA" id="ARBA00022989"/>
    </source>
</evidence>
<keyword evidence="2" id="KW-0813">Transport</keyword>
<dbReference type="PROSITE" id="PS50106">
    <property type="entry name" value="PDZ"/>
    <property type="match status" value="1"/>
</dbReference>
<accession>A0A4R6M566</accession>
<dbReference type="InterPro" id="IPR041489">
    <property type="entry name" value="PDZ_6"/>
</dbReference>
<proteinExistence type="predicted"/>
<keyword evidence="8" id="KW-0472">Membrane</keyword>
<keyword evidence="6" id="KW-0653">Protein transport</keyword>
<evidence type="ECO:0000256" key="6">
    <source>
        <dbReference type="ARBA" id="ARBA00022927"/>
    </source>
</evidence>
<dbReference type="Gene3D" id="2.30.30.830">
    <property type="match status" value="1"/>
</dbReference>
<organism evidence="10 11">
    <name type="scientific">Marinomonas balearica</name>
    <dbReference type="NCBI Taxonomy" id="491947"/>
    <lineage>
        <taxon>Bacteria</taxon>
        <taxon>Pseudomonadati</taxon>
        <taxon>Pseudomonadota</taxon>
        <taxon>Gammaproteobacteria</taxon>
        <taxon>Oceanospirillales</taxon>
        <taxon>Oceanospirillaceae</taxon>
        <taxon>Marinomonas</taxon>
    </lineage>
</organism>
<evidence type="ECO:0000256" key="3">
    <source>
        <dbReference type="ARBA" id="ARBA00022475"/>
    </source>
</evidence>
<evidence type="ECO:0000259" key="9">
    <source>
        <dbReference type="PROSITE" id="PS50106"/>
    </source>
</evidence>
<comment type="caution">
    <text evidence="10">The sequence shown here is derived from an EMBL/GenBank/DDBJ whole genome shotgun (WGS) entry which is preliminary data.</text>
</comment>
<dbReference type="Pfam" id="PF17820">
    <property type="entry name" value="PDZ_6"/>
    <property type="match status" value="1"/>
</dbReference>
<keyword evidence="11" id="KW-1185">Reference proteome</keyword>
<keyword evidence="5" id="KW-0812">Transmembrane</keyword>
<evidence type="ECO:0000256" key="5">
    <source>
        <dbReference type="ARBA" id="ARBA00022692"/>
    </source>
</evidence>
<dbReference type="EMBL" id="SNXC01000014">
    <property type="protein sequence ID" value="TDO96206.1"/>
    <property type="molecule type" value="Genomic_DNA"/>
</dbReference>
<dbReference type="Gene3D" id="2.30.42.10">
    <property type="match status" value="1"/>
</dbReference>